<dbReference type="PANTHER" id="PTHR32097:SF17">
    <property type="entry name" value="CAMP-BINDING PROTEIN 1-RELATED"/>
    <property type="match status" value="1"/>
</dbReference>
<dbReference type="Pfam" id="PF02342">
    <property type="entry name" value="TerD"/>
    <property type="match status" value="1"/>
</dbReference>
<dbReference type="InterPro" id="IPR051324">
    <property type="entry name" value="Stress/Tellurium_Resist"/>
</dbReference>
<dbReference type="eggNOG" id="COG2310">
    <property type="taxonomic scope" value="Bacteria"/>
</dbReference>
<sequence>MAISLQKGNRFNLSKKEPGLDKIMIGLGWEVKAGNTLDLDASAFMLTGNGKLLADEYFVFYNNLKSPDDSLQHTGDNRTGVGDDDDEMILANLPLINSNITDILITVSIHEAQVRHHNFGLLDEAYIRILDVNTKREILRYDLDAEFRINTDIEFGRLTKADNDWNFVASGIGSNHGLQGYVDAYA</sequence>
<dbReference type="InterPro" id="IPR003325">
    <property type="entry name" value="TerD"/>
</dbReference>
<comment type="caution">
    <text evidence="3">The sequence shown here is derived from an EMBL/GenBank/DDBJ whole genome shotgun (WGS) entry which is preliminary data.</text>
</comment>
<keyword evidence="1" id="KW-0778">Tellurium resistance</keyword>
<dbReference type="EMBL" id="AAWS01000010">
    <property type="protein sequence ID" value="EAY29482.1"/>
    <property type="molecule type" value="Genomic_DNA"/>
</dbReference>
<dbReference type="AlphaFoldDB" id="A1ZIU6"/>
<keyword evidence="4" id="KW-1185">Reference proteome</keyword>
<dbReference type="Gene3D" id="2.60.60.30">
    <property type="entry name" value="sav2460 like domains"/>
    <property type="match status" value="1"/>
</dbReference>
<dbReference type="Proteomes" id="UP000004095">
    <property type="component" value="Unassembled WGS sequence"/>
</dbReference>
<feature type="domain" description="TerD" evidence="2">
    <location>
        <begin position="1"/>
        <end position="185"/>
    </location>
</feature>
<gene>
    <name evidence="3" type="ORF">M23134_00366</name>
</gene>
<proteinExistence type="predicted"/>
<dbReference type="CDD" id="cd06974">
    <property type="entry name" value="TerD_like"/>
    <property type="match status" value="1"/>
</dbReference>
<evidence type="ECO:0000313" key="4">
    <source>
        <dbReference type="Proteomes" id="UP000004095"/>
    </source>
</evidence>
<evidence type="ECO:0000313" key="3">
    <source>
        <dbReference type="EMBL" id="EAY29482.1"/>
    </source>
</evidence>
<evidence type="ECO:0000256" key="1">
    <source>
        <dbReference type="ARBA" id="ARBA00022686"/>
    </source>
</evidence>
<name>A1ZIU6_MICM2</name>
<dbReference type="RefSeq" id="WP_002695829.1">
    <property type="nucleotide sequence ID" value="NZ_AAWS01000010.1"/>
</dbReference>
<dbReference type="GO" id="GO:0046690">
    <property type="term" value="P:response to tellurium ion"/>
    <property type="evidence" value="ECO:0007669"/>
    <property type="project" value="UniProtKB-KW"/>
</dbReference>
<dbReference type="OrthoDB" id="4123258at2"/>
<protein>
    <submittedName>
        <fullName evidence="3">General stress protein</fullName>
    </submittedName>
</protein>
<reference evidence="3 4" key="1">
    <citation type="submission" date="2007-01" db="EMBL/GenBank/DDBJ databases">
        <authorList>
            <person name="Haygood M."/>
            <person name="Podell S."/>
            <person name="Anderson C."/>
            <person name="Hopkinson B."/>
            <person name="Roe K."/>
            <person name="Barbeau K."/>
            <person name="Gaasterland T."/>
            <person name="Ferriera S."/>
            <person name="Johnson J."/>
            <person name="Kravitz S."/>
            <person name="Beeson K."/>
            <person name="Sutton G."/>
            <person name="Rogers Y.-H."/>
            <person name="Friedman R."/>
            <person name="Frazier M."/>
            <person name="Venter J.C."/>
        </authorList>
    </citation>
    <scope>NUCLEOTIDE SEQUENCE [LARGE SCALE GENOMIC DNA]</scope>
    <source>
        <strain evidence="3 4">ATCC 23134</strain>
    </source>
</reference>
<dbReference type="PANTHER" id="PTHR32097">
    <property type="entry name" value="CAMP-BINDING PROTEIN 1-RELATED"/>
    <property type="match status" value="1"/>
</dbReference>
<organism evidence="3 4">
    <name type="scientific">Microscilla marina ATCC 23134</name>
    <dbReference type="NCBI Taxonomy" id="313606"/>
    <lineage>
        <taxon>Bacteria</taxon>
        <taxon>Pseudomonadati</taxon>
        <taxon>Bacteroidota</taxon>
        <taxon>Cytophagia</taxon>
        <taxon>Cytophagales</taxon>
        <taxon>Microscillaceae</taxon>
        <taxon>Microscilla</taxon>
    </lineage>
</organism>
<evidence type="ECO:0000259" key="2">
    <source>
        <dbReference type="Pfam" id="PF02342"/>
    </source>
</evidence>
<accession>A1ZIU6</accession>